<evidence type="ECO:0000313" key="4">
    <source>
        <dbReference type="Proteomes" id="UP001431209"/>
    </source>
</evidence>
<dbReference type="Pfam" id="PF24923">
    <property type="entry name" value="ATP-grasp_IQCH"/>
    <property type="match status" value="1"/>
</dbReference>
<sequence length="926" mass="106310">MLREEPTTKKHGLGSKTYKELIQNERLLQVIMNSNRQEEARRTVIEKFNIPKQRPASRRSSGRKSAGLLKSISIEKSPKDAKQMDQLLDFSVTSKPAQKHLHFEKNIRRPLQTLEFSNDFTALKLDVTNPPYVNSSKDRLDMVRKAQSVVNVIAIGAQNDVTIFANKESNLKRIDQTEVAAMLANAKKEESPQKRTFEALMDEFSTHTIVVRDKLGPVYSPEFESFQRTYYYIWGPILTVIQKITKMLGEYGFSLGYVDGRKVADLAQDEQGIPYITVQQLFACLIDLTGDTKKLRQSNIKVNFKQGKFGKELAAMAIQKTWRRYVAQKRYKYLKEQNKSAIIIQKAWRLSRKLFATRREIKRRQLTAEQQWRKKQDRFRENWSVIKTKKRTIIHVPSLTYEVHQRKSIQERFQFIQNAQLFRLCALMDDLVDVIYVSPFPVSDDAIQYVAKILLTCGINNPEKRFRFVYPESFDRYTEHTSLSRSLLNSERTLKHIRTLIMGKEEVYMVQGVQNKDDYRLAVALQVPVMGADPSTNIIYSTKSGCRRIFAAADLNTPPGVYDVHSERELLLQLSKTIIRYPEYQQWLIKIDNEFEGRGTAVLDLSKVTCLSEQGRTQIMEQLASQNNMDEFLAILQDKLYFELREGIGSKIKLICNYVYKDWMDFMHAFKRMGGVIEAVPQNVVGSPVANLFIEPDGTVNILSIQEQLISPQFCTLGSAFPQGSVPHEPLRDASMSIGRILSQKQICGYVSVQYIAYINNQNALKLWGIDINLNLTNSSLFHQVFDHISGGVMDQHTGQYVSRNGGSLLKKSYVYSGLMRHEQFKTWRHSAFFSLCRQKGISFDMSTKTGCLFHLVDSLSRGLIGIICLGKTPTEAIVLFADVINFITGELNDDFIKPVNHQSNMHALIDLSQELVSKCMRHTKY</sequence>
<proteinExistence type="predicted"/>
<feature type="region of interest" description="Disordered" evidence="1">
    <location>
        <begin position="49"/>
        <end position="75"/>
    </location>
</feature>
<dbReference type="SMART" id="SM00015">
    <property type="entry name" value="IQ"/>
    <property type="match status" value="2"/>
</dbReference>
<feature type="domain" description="IQCH-like ATP-grasp" evidence="2">
    <location>
        <begin position="537"/>
        <end position="796"/>
    </location>
</feature>
<dbReference type="Gene3D" id="1.20.5.190">
    <property type="match status" value="1"/>
</dbReference>
<evidence type="ECO:0000256" key="1">
    <source>
        <dbReference type="SAM" id="MobiDB-lite"/>
    </source>
</evidence>
<dbReference type="PANTHER" id="PTHR14465">
    <property type="entry name" value="IQ DOMAIN-CONTAINING PROTEIN H"/>
    <property type="match status" value="1"/>
</dbReference>
<dbReference type="CDD" id="cd23767">
    <property type="entry name" value="IQCD"/>
    <property type="match status" value="1"/>
</dbReference>
<dbReference type="SUPFAM" id="SSF52540">
    <property type="entry name" value="P-loop containing nucleoside triphosphate hydrolases"/>
    <property type="match status" value="1"/>
</dbReference>
<dbReference type="InterPro" id="IPR038752">
    <property type="entry name" value="IQCH"/>
</dbReference>
<dbReference type="EMBL" id="JAOPGA020000240">
    <property type="protein sequence ID" value="KAL0477798.1"/>
    <property type="molecule type" value="Genomic_DNA"/>
</dbReference>
<keyword evidence="4" id="KW-1185">Reference proteome</keyword>
<dbReference type="Proteomes" id="UP001431209">
    <property type="component" value="Unassembled WGS sequence"/>
</dbReference>
<dbReference type="InterPro" id="IPR056855">
    <property type="entry name" value="ATP-grasp_IQCH"/>
</dbReference>
<gene>
    <name evidence="3" type="ORF">AKO1_013808</name>
</gene>
<evidence type="ECO:0000259" key="2">
    <source>
        <dbReference type="Pfam" id="PF24923"/>
    </source>
</evidence>
<reference evidence="3 4" key="1">
    <citation type="submission" date="2024-03" db="EMBL/GenBank/DDBJ databases">
        <title>The Acrasis kona genome and developmental transcriptomes reveal deep origins of eukaryotic multicellular pathways.</title>
        <authorList>
            <person name="Sheikh S."/>
            <person name="Fu C.-J."/>
            <person name="Brown M.W."/>
            <person name="Baldauf S.L."/>
        </authorList>
    </citation>
    <scope>NUCLEOTIDE SEQUENCE [LARGE SCALE GENOMIC DNA]</scope>
    <source>
        <strain evidence="3 4">ATCC MYA-3509</strain>
    </source>
</reference>
<dbReference type="InterPro" id="IPR027417">
    <property type="entry name" value="P-loop_NTPase"/>
</dbReference>
<dbReference type="PROSITE" id="PS50096">
    <property type="entry name" value="IQ"/>
    <property type="match status" value="1"/>
</dbReference>
<name>A0AAW2YKC4_9EUKA</name>
<organism evidence="3 4">
    <name type="scientific">Acrasis kona</name>
    <dbReference type="NCBI Taxonomy" id="1008807"/>
    <lineage>
        <taxon>Eukaryota</taxon>
        <taxon>Discoba</taxon>
        <taxon>Heterolobosea</taxon>
        <taxon>Tetramitia</taxon>
        <taxon>Eutetramitia</taxon>
        <taxon>Acrasidae</taxon>
        <taxon>Acrasis</taxon>
    </lineage>
</organism>
<dbReference type="PANTHER" id="PTHR14465:SF0">
    <property type="entry name" value="IQ DOMAIN-CONTAINING PROTEIN H"/>
    <property type="match status" value="1"/>
</dbReference>
<accession>A0AAW2YKC4</accession>
<protein>
    <recommendedName>
        <fullName evidence="2">IQCH-like ATP-grasp domain-containing protein</fullName>
    </recommendedName>
</protein>
<dbReference type="AlphaFoldDB" id="A0AAW2YKC4"/>
<comment type="caution">
    <text evidence="3">The sequence shown here is derived from an EMBL/GenBank/DDBJ whole genome shotgun (WGS) entry which is preliminary data.</text>
</comment>
<evidence type="ECO:0000313" key="3">
    <source>
        <dbReference type="EMBL" id="KAL0477798.1"/>
    </source>
</evidence>
<dbReference type="InterPro" id="IPR000048">
    <property type="entry name" value="IQ_motif_EF-hand-BS"/>
</dbReference>
<dbReference type="Pfam" id="PF00612">
    <property type="entry name" value="IQ"/>
    <property type="match status" value="1"/>
</dbReference>